<dbReference type="EMBL" id="NAJM01000058">
    <property type="protein sequence ID" value="RVX66617.1"/>
    <property type="molecule type" value="Genomic_DNA"/>
</dbReference>
<feature type="compositionally biased region" description="Basic residues" evidence="2">
    <location>
        <begin position="279"/>
        <end position="289"/>
    </location>
</feature>
<dbReference type="GO" id="GO:0012505">
    <property type="term" value="C:endomembrane system"/>
    <property type="evidence" value="ECO:0007669"/>
    <property type="project" value="TreeGrafter"/>
</dbReference>
<comment type="similarity">
    <text evidence="1">Belongs to the cytochrome b5 family. MAPR subfamily.</text>
</comment>
<dbReference type="AlphaFoldDB" id="A0A438MSJ0"/>
<evidence type="ECO:0000259" key="3">
    <source>
        <dbReference type="SMART" id="SM01117"/>
    </source>
</evidence>
<dbReference type="PANTHER" id="PTHR10281:SF76">
    <property type="entry name" value="CALCUTTA CUP-RELATED"/>
    <property type="match status" value="1"/>
</dbReference>
<dbReference type="Pfam" id="PF00173">
    <property type="entry name" value="Cyt-b5"/>
    <property type="match status" value="1"/>
</dbReference>
<dbReference type="VEuPathDB" id="FungiDB:PV10_01181"/>
<dbReference type="SUPFAM" id="SSF55856">
    <property type="entry name" value="Cytochrome b5-like heme/steroid binding domain"/>
    <property type="match status" value="1"/>
</dbReference>
<dbReference type="InterPro" id="IPR001199">
    <property type="entry name" value="Cyt_B5-like_heme/steroid-bd"/>
</dbReference>
<feature type="domain" description="Cytochrome b5 heme-binding" evidence="3">
    <location>
        <begin position="135"/>
        <end position="202"/>
    </location>
</feature>
<evidence type="ECO:0000313" key="5">
    <source>
        <dbReference type="Proteomes" id="UP000288859"/>
    </source>
</evidence>
<feature type="region of interest" description="Disordered" evidence="2">
    <location>
        <begin position="264"/>
        <end position="302"/>
    </location>
</feature>
<feature type="region of interest" description="Disordered" evidence="2">
    <location>
        <begin position="1"/>
        <end position="74"/>
    </location>
</feature>
<feature type="compositionally biased region" description="Polar residues" evidence="2">
    <location>
        <begin position="35"/>
        <end position="44"/>
    </location>
</feature>
<dbReference type="Gene3D" id="3.10.120.10">
    <property type="entry name" value="Cytochrome b5-like heme/steroid binding domain"/>
    <property type="match status" value="1"/>
</dbReference>
<dbReference type="InterPro" id="IPR050577">
    <property type="entry name" value="MAPR/NEUFC/NENF-like"/>
</dbReference>
<name>A0A438MSJ0_EXOME</name>
<comment type="caution">
    <text evidence="4">The sequence shown here is derived from an EMBL/GenBank/DDBJ whole genome shotgun (WGS) entry which is preliminary data.</text>
</comment>
<dbReference type="InterPro" id="IPR036400">
    <property type="entry name" value="Cyt_B5-like_heme/steroid_sf"/>
</dbReference>
<evidence type="ECO:0000256" key="2">
    <source>
        <dbReference type="SAM" id="MobiDB-lite"/>
    </source>
</evidence>
<evidence type="ECO:0000256" key="1">
    <source>
        <dbReference type="ARBA" id="ARBA00038357"/>
    </source>
</evidence>
<feature type="compositionally biased region" description="Low complexity" evidence="2">
    <location>
        <begin position="55"/>
        <end position="72"/>
    </location>
</feature>
<dbReference type="GO" id="GO:0016020">
    <property type="term" value="C:membrane"/>
    <property type="evidence" value="ECO:0007669"/>
    <property type="project" value="TreeGrafter"/>
</dbReference>
<sequence>MSKSDNSNRHVSAGSKANIASHQDVSGPLLPHAPSSLNTTTSIDGSADIRRRQYSTKSPQQTSSPTTDTTSDGLEDQTSRVISLLDVLRVLITLIGVSCALSYYLTSGSSLLWGYNPWFANTAQVAQWWKGPITLTPEELLAFDGSDPTKPIYLAINGRIFDVSAGRHTYGPGGSYSVFAGRDATRAFVTGCFLEDRTGDLRGAEAIYIPIDDPDEIITSGERKIRAEQEARKARTKVQQEVEKWEKFYQNHKKYFEVGKLEAVPRYDGPPPELCKQAMKGRPKRKNQKTHQQPEASGKPVH</sequence>
<dbReference type="OrthoDB" id="10257697at2759"/>
<dbReference type="FunFam" id="3.10.120.10:FF:000018">
    <property type="entry name" value="Heme/steroid binding domain protein, putative"/>
    <property type="match status" value="1"/>
</dbReference>
<dbReference type="PANTHER" id="PTHR10281">
    <property type="entry name" value="MEMBRANE-ASSOCIATED PROGESTERONE RECEPTOR COMPONENT-RELATED"/>
    <property type="match status" value="1"/>
</dbReference>
<proteinExistence type="inferred from homology"/>
<accession>A0A438MSJ0</accession>
<organism evidence="4 5">
    <name type="scientific">Exophiala mesophila</name>
    <name type="common">Black yeast-like fungus</name>
    <dbReference type="NCBI Taxonomy" id="212818"/>
    <lineage>
        <taxon>Eukaryota</taxon>
        <taxon>Fungi</taxon>
        <taxon>Dikarya</taxon>
        <taxon>Ascomycota</taxon>
        <taxon>Pezizomycotina</taxon>
        <taxon>Eurotiomycetes</taxon>
        <taxon>Chaetothyriomycetidae</taxon>
        <taxon>Chaetothyriales</taxon>
        <taxon>Herpotrichiellaceae</taxon>
        <taxon>Exophiala</taxon>
    </lineage>
</organism>
<dbReference type="SMART" id="SM01117">
    <property type="entry name" value="Cyt-b5"/>
    <property type="match status" value="1"/>
</dbReference>
<protein>
    <recommendedName>
        <fullName evidence="3">Cytochrome b5 heme-binding domain-containing protein</fullName>
    </recommendedName>
</protein>
<evidence type="ECO:0000313" key="4">
    <source>
        <dbReference type="EMBL" id="RVX66617.1"/>
    </source>
</evidence>
<dbReference type="Proteomes" id="UP000288859">
    <property type="component" value="Unassembled WGS sequence"/>
</dbReference>
<reference evidence="4 5" key="1">
    <citation type="submission" date="2017-03" db="EMBL/GenBank/DDBJ databases">
        <title>Genomes of endolithic fungi from Antarctica.</title>
        <authorList>
            <person name="Coleine C."/>
            <person name="Masonjones S."/>
            <person name="Stajich J.E."/>
        </authorList>
    </citation>
    <scope>NUCLEOTIDE SEQUENCE [LARGE SCALE GENOMIC DNA]</scope>
    <source>
        <strain evidence="4 5">CCFEE 6314</strain>
    </source>
</reference>
<gene>
    <name evidence="4" type="ORF">B0A52_09368</name>
</gene>